<organism evidence="3 4">
    <name type="scientific">Nocardioides marmoribigeumensis</name>
    <dbReference type="NCBI Taxonomy" id="433649"/>
    <lineage>
        <taxon>Bacteria</taxon>
        <taxon>Bacillati</taxon>
        <taxon>Actinomycetota</taxon>
        <taxon>Actinomycetes</taxon>
        <taxon>Propionibacteriales</taxon>
        <taxon>Nocardioidaceae</taxon>
        <taxon>Nocardioides</taxon>
    </lineage>
</organism>
<protein>
    <submittedName>
        <fullName evidence="3">Aryl-alcohol dehydrogenase-like predicted oxidoreductase</fullName>
    </submittedName>
</protein>
<dbReference type="Gene3D" id="3.20.20.100">
    <property type="entry name" value="NADP-dependent oxidoreductase domain"/>
    <property type="match status" value="1"/>
</dbReference>
<proteinExistence type="predicted"/>
<evidence type="ECO:0000313" key="3">
    <source>
        <dbReference type="EMBL" id="MDR7364151.1"/>
    </source>
</evidence>
<dbReference type="PANTHER" id="PTHR43364:SF4">
    <property type="entry name" value="NAD(P)-LINKED OXIDOREDUCTASE SUPERFAMILY PROTEIN"/>
    <property type="match status" value="1"/>
</dbReference>
<comment type="caution">
    <text evidence="3">The sequence shown here is derived from an EMBL/GenBank/DDBJ whole genome shotgun (WGS) entry which is preliminary data.</text>
</comment>
<dbReference type="SUPFAM" id="SSF51430">
    <property type="entry name" value="NAD(P)-linked oxidoreductase"/>
    <property type="match status" value="1"/>
</dbReference>
<name>A0ABU2C0H5_9ACTN</name>
<feature type="domain" description="NADP-dependent oxidoreductase" evidence="2">
    <location>
        <begin position="16"/>
        <end position="303"/>
    </location>
</feature>
<sequence length="327" mass="35438">MDYQPLGDSGLVVSMVGIGCNAFGTRIDQDTVDDIVDAALDAGVNFFDTADTYGRGLSEEMLGRALQGRRQDVVVATKFGMDMDGANGPDHGARASRRYVRRAVEASLRRLQTDHIDLYQLHQPDLVTPMEETLSALGELVVEGKVRYIGCSNFAAWEVADAHHVARQLGVPGYISAQNEYSLYNRVAEDELLPACRALGLSVLPYFPLAYGLLTGKYERGEDAPTGSRLSAEGQRRRLQNADFDRIDALQAFADSRAIDLLTLAVSGLLAQAGVGSVIAGVSRPDQVARNVGAASWRPARSDLEELAGLNRDPLPGMSHRTYARRG</sequence>
<gene>
    <name evidence="3" type="ORF">J2S63_003704</name>
</gene>
<dbReference type="InterPro" id="IPR050523">
    <property type="entry name" value="AKR_Detox_Biosynth"/>
</dbReference>
<dbReference type="EMBL" id="JAVDYG010000001">
    <property type="protein sequence ID" value="MDR7364151.1"/>
    <property type="molecule type" value="Genomic_DNA"/>
</dbReference>
<evidence type="ECO:0000313" key="4">
    <source>
        <dbReference type="Proteomes" id="UP001183648"/>
    </source>
</evidence>
<evidence type="ECO:0000259" key="2">
    <source>
        <dbReference type="Pfam" id="PF00248"/>
    </source>
</evidence>
<evidence type="ECO:0000256" key="1">
    <source>
        <dbReference type="ARBA" id="ARBA00023002"/>
    </source>
</evidence>
<dbReference type="RefSeq" id="WP_310305449.1">
    <property type="nucleotide sequence ID" value="NZ_BAAAPS010000005.1"/>
</dbReference>
<dbReference type="InterPro" id="IPR036812">
    <property type="entry name" value="NAD(P)_OxRdtase_dom_sf"/>
</dbReference>
<dbReference type="InterPro" id="IPR023210">
    <property type="entry name" value="NADP_OxRdtase_dom"/>
</dbReference>
<keyword evidence="4" id="KW-1185">Reference proteome</keyword>
<dbReference type="Proteomes" id="UP001183648">
    <property type="component" value="Unassembled WGS sequence"/>
</dbReference>
<keyword evidence="1" id="KW-0560">Oxidoreductase</keyword>
<dbReference type="PANTHER" id="PTHR43364">
    <property type="entry name" value="NADH-SPECIFIC METHYLGLYOXAL REDUCTASE-RELATED"/>
    <property type="match status" value="1"/>
</dbReference>
<accession>A0ABU2C0H5</accession>
<dbReference type="Pfam" id="PF00248">
    <property type="entry name" value="Aldo_ket_red"/>
    <property type="match status" value="1"/>
</dbReference>
<reference evidence="3 4" key="1">
    <citation type="submission" date="2023-07" db="EMBL/GenBank/DDBJ databases">
        <title>Sequencing the genomes of 1000 actinobacteria strains.</title>
        <authorList>
            <person name="Klenk H.-P."/>
        </authorList>
    </citation>
    <scope>NUCLEOTIDE SEQUENCE [LARGE SCALE GENOMIC DNA]</scope>
    <source>
        <strain evidence="3 4">DSM 19426</strain>
    </source>
</reference>